<dbReference type="OrthoDB" id="5478565at2"/>
<comment type="caution">
    <text evidence="3">The sequence shown here is derived from an EMBL/GenBank/DDBJ whole genome shotgun (WGS) entry which is preliminary data.</text>
</comment>
<dbReference type="EMBL" id="ABCS01000074">
    <property type="protein sequence ID" value="EDM76049.1"/>
    <property type="molecule type" value="Genomic_DNA"/>
</dbReference>
<evidence type="ECO:0000313" key="4">
    <source>
        <dbReference type="Proteomes" id="UP000005801"/>
    </source>
</evidence>
<dbReference type="AlphaFoldDB" id="A6GDK6"/>
<organism evidence="3 4">
    <name type="scientific">Plesiocystis pacifica SIR-1</name>
    <dbReference type="NCBI Taxonomy" id="391625"/>
    <lineage>
        <taxon>Bacteria</taxon>
        <taxon>Pseudomonadati</taxon>
        <taxon>Myxococcota</taxon>
        <taxon>Polyangia</taxon>
        <taxon>Nannocystales</taxon>
        <taxon>Nannocystaceae</taxon>
        <taxon>Plesiocystis</taxon>
    </lineage>
</organism>
<keyword evidence="4" id="KW-1185">Reference proteome</keyword>
<proteinExistence type="predicted"/>
<dbReference type="STRING" id="391625.PPSIR1_06763"/>
<evidence type="ECO:0000256" key="1">
    <source>
        <dbReference type="SAM" id="MobiDB-lite"/>
    </source>
</evidence>
<accession>A6GDK6</accession>
<dbReference type="RefSeq" id="WP_006974796.1">
    <property type="nucleotide sequence ID" value="NZ_ABCS01000074.1"/>
</dbReference>
<gene>
    <name evidence="3" type="ORF">PPSIR1_06763</name>
</gene>
<sequence>MTAPSRRPSPEEAERIAARLRQPSDHGATPTRTLAASLILIVCMIGLTGLTWARSRLAERVASPLAEKIAGADRVSYYVIDEGEGPRFRLGPDELSLKLITHLVLPEDTPPYSPEAEQAYGILMRLHSLEGELLWERDFNVRTRQSKADELDRGRGWRLENAFMLDLSRELTDDRLTRVLLPTSPDGRDRFLSIELVPRDPLDEDVLGLVRAYVRHERPPDDLDKIALAPGAGRALVDHVTYRDWESLSEAEREAKLRYEWTRMAALGYVGQDYEILSIYETGFRVPRGTKTKSERQRVEPTRWLAFNVIGPATLELDIVDGIGDPRSLKVRRYSLDEVVEELPRGGLRERTLEVPPGIHCYVFETEDLPLEFDLRTEAALETRVWFSEAERPVRVNERDEEMLEPDLRRIPVVRLGPNWRELPRYALPDTEDVIGRTLRFDLRYVPPFAAYWPLDEPPKISLDYCFVDAEGEEIRCERWTGAEVQESHFEGLQEGDEASGRASWARERWYEVSEPQSLRMVAPEGTAEVVLRPGDERVLVRAYGYWPEVPTRVMEPWRSHTTETIIWRYPPLETRTWFPLRASNWEELQDDEAIADLMAQVRLQPRGVDESTGRGGPWSGDDPDWSSRWQELIAGEDGWDPGPWVTLEPRGRHRRRSILEELDEQAPERLRERWTGSLFTELYPRRSYVTNLGAVGPSAPELHWQLDPSLLGERLVVDIDGTRHVHEIAESRGRWRLPVEGGQHKISVDLEDTRLTSKDGDLWIDRPVLVASPPVSRRRSVHELTTSLVFPLVKPDDGEAMIVNVVVYLPKRRPGAQLELSVDGGEPERIAGVVERVSVSERAYTIEGEGAVDSQGRPVDIREFVRFVDLEGEHGVSLESVNLRITLGPEVTPGPHEVQVDLVDGGRVWVRAFHRGVGRRERPATSWTQAARANELPGAPAPAPAPEGESGEVQP</sequence>
<feature type="region of interest" description="Disordered" evidence="1">
    <location>
        <begin position="921"/>
        <end position="956"/>
    </location>
</feature>
<keyword evidence="2" id="KW-0812">Transmembrane</keyword>
<evidence type="ECO:0000313" key="3">
    <source>
        <dbReference type="EMBL" id="EDM76049.1"/>
    </source>
</evidence>
<name>A6GDK6_9BACT</name>
<dbReference type="Proteomes" id="UP000005801">
    <property type="component" value="Unassembled WGS sequence"/>
</dbReference>
<evidence type="ECO:0000256" key="2">
    <source>
        <dbReference type="SAM" id="Phobius"/>
    </source>
</evidence>
<feature type="compositionally biased region" description="Low complexity" evidence="1">
    <location>
        <begin position="947"/>
        <end position="956"/>
    </location>
</feature>
<feature type="transmembrane region" description="Helical" evidence="2">
    <location>
        <begin position="34"/>
        <end position="53"/>
    </location>
</feature>
<keyword evidence="2" id="KW-1133">Transmembrane helix</keyword>
<protein>
    <submittedName>
        <fullName evidence="3">Uncharacterized protein</fullName>
    </submittedName>
</protein>
<reference evidence="3 4" key="1">
    <citation type="submission" date="2007-06" db="EMBL/GenBank/DDBJ databases">
        <authorList>
            <person name="Shimkets L."/>
            <person name="Ferriera S."/>
            <person name="Johnson J."/>
            <person name="Kravitz S."/>
            <person name="Beeson K."/>
            <person name="Sutton G."/>
            <person name="Rogers Y.-H."/>
            <person name="Friedman R."/>
            <person name="Frazier M."/>
            <person name="Venter J.C."/>
        </authorList>
    </citation>
    <scope>NUCLEOTIDE SEQUENCE [LARGE SCALE GENOMIC DNA]</scope>
    <source>
        <strain evidence="3 4">SIR-1</strain>
    </source>
</reference>
<keyword evidence="2" id="KW-0472">Membrane</keyword>